<comment type="pathway">
    <text evidence="2">Lipid metabolism.</text>
</comment>
<keyword evidence="8" id="KW-0443">Lipid metabolism</keyword>
<evidence type="ECO:0000256" key="13">
    <source>
        <dbReference type="ARBA" id="ARBA00025707"/>
    </source>
</evidence>
<evidence type="ECO:0000256" key="6">
    <source>
        <dbReference type="ARBA" id="ARBA00022692"/>
    </source>
</evidence>
<dbReference type="Proteomes" id="UP000007879">
    <property type="component" value="Unassembled WGS sequence"/>
</dbReference>
<reference evidence="18" key="1">
    <citation type="journal article" date="2010" name="Nature">
        <title>The Amphimedon queenslandica genome and the evolution of animal complexity.</title>
        <authorList>
            <person name="Srivastava M."/>
            <person name="Simakov O."/>
            <person name="Chapman J."/>
            <person name="Fahey B."/>
            <person name="Gauthier M.E."/>
            <person name="Mitros T."/>
            <person name="Richards G.S."/>
            <person name="Conaco C."/>
            <person name="Dacre M."/>
            <person name="Hellsten U."/>
            <person name="Larroux C."/>
            <person name="Putnam N.H."/>
            <person name="Stanke M."/>
            <person name="Adamska M."/>
            <person name="Darling A."/>
            <person name="Degnan S.M."/>
            <person name="Oakley T.H."/>
            <person name="Plachetzki D.C."/>
            <person name="Zhai Y."/>
            <person name="Adamski M."/>
            <person name="Calcino A."/>
            <person name="Cummins S.F."/>
            <person name="Goodstein D.M."/>
            <person name="Harris C."/>
            <person name="Jackson D.J."/>
            <person name="Leys S.P."/>
            <person name="Shu S."/>
            <person name="Woodcroft B.J."/>
            <person name="Vervoort M."/>
            <person name="Kosik K.S."/>
            <person name="Manning G."/>
            <person name="Degnan B.M."/>
            <person name="Rokhsar D.S."/>
        </authorList>
    </citation>
    <scope>NUCLEOTIDE SEQUENCE [LARGE SCALE GENOMIC DNA]</scope>
</reference>
<feature type="compositionally biased region" description="Acidic residues" evidence="14">
    <location>
        <begin position="447"/>
        <end position="461"/>
    </location>
</feature>
<dbReference type="GO" id="GO:0004366">
    <property type="term" value="F:glycerol-3-phosphate O-acyltransferase activity"/>
    <property type="evidence" value="ECO:0007669"/>
    <property type="project" value="TreeGrafter"/>
</dbReference>
<dbReference type="GO" id="GO:0016020">
    <property type="term" value="C:membrane"/>
    <property type="evidence" value="ECO:0007669"/>
    <property type="project" value="UniProtKB-SubCell"/>
</dbReference>
<evidence type="ECO:0000256" key="4">
    <source>
        <dbReference type="ARBA" id="ARBA00022516"/>
    </source>
</evidence>
<keyword evidence="18" id="KW-1185">Reference proteome</keyword>
<comment type="pathway">
    <text evidence="13">Phospholipid metabolism.</text>
</comment>
<feature type="transmembrane region" description="Helical" evidence="15">
    <location>
        <begin position="20"/>
        <end position="47"/>
    </location>
</feature>
<dbReference type="GO" id="GO:0019432">
    <property type="term" value="P:triglyceride biosynthetic process"/>
    <property type="evidence" value="ECO:0007669"/>
    <property type="project" value="TreeGrafter"/>
</dbReference>
<evidence type="ECO:0000313" key="18">
    <source>
        <dbReference type="Proteomes" id="UP000007879"/>
    </source>
</evidence>
<gene>
    <name evidence="17" type="primary">100636272</name>
</gene>
<evidence type="ECO:0000256" key="3">
    <source>
        <dbReference type="ARBA" id="ARBA00008655"/>
    </source>
</evidence>
<protein>
    <recommendedName>
        <fullName evidence="16">Phospholipid/glycerol acyltransferase domain-containing protein</fullName>
    </recommendedName>
</protein>
<dbReference type="InterPro" id="IPR045252">
    <property type="entry name" value="LPCAT1-like"/>
</dbReference>
<keyword evidence="6 15" id="KW-0812">Transmembrane</keyword>
<accession>A0A1X7VKQ5</accession>
<feature type="transmembrane region" description="Helical" evidence="15">
    <location>
        <begin position="150"/>
        <end position="172"/>
    </location>
</feature>
<evidence type="ECO:0000256" key="9">
    <source>
        <dbReference type="ARBA" id="ARBA00023136"/>
    </source>
</evidence>
<dbReference type="eggNOG" id="KOG2898">
    <property type="taxonomic scope" value="Eukaryota"/>
</dbReference>
<evidence type="ECO:0000259" key="16">
    <source>
        <dbReference type="SMART" id="SM00563"/>
    </source>
</evidence>
<feature type="transmembrane region" description="Helical" evidence="15">
    <location>
        <begin position="178"/>
        <end position="198"/>
    </location>
</feature>
<reference evidence="17" key="2">
    <citation type="submission" date="2017-05" db="UniProtKB">
        <authorList>
            <consortium name="EnsemblMetazoa"/>
        </authorList>
    </citation>
    <scope>IDENTIFICATION</scope>
</reference>
<evidence type="ECO:0000256" key="10">
    <source>
        <dbReference type="ARBA" id="ARBA00023209"/>
    </source>
</evidence>
<dbReference type="PANTHER" id="PTHR23063:SF2">
    <property type="entry name" value="GLYCEROL-3-PHOSPHATE ACYLTRANSFERASE 4, ISOFORM D-RELATED"/>
    <property type="match status" value="1"/>
</dbReference>
<keyword evidence="11" id="KW-1208">Phospholipid metabolism</keyword>
<evidence type="ECO:0000256" key="1">
    <source>
        <dbReference type="ARBA" id="ARBA00004370"/>
    </source>
</evidence>
<name>A0A1X7VKQ5_AMPQE</name>
<comment type="subcellular location">
    <subcellularLocation>
        <location evidence="1">Membrane</location>
    </subcellularLocation>
</comment>
<dbReference type="EnsemblMetazoa" id="XM_020008794.1">
    <property type="protein sequence ID" value="XP_019864353.1"/>
    <property type="gene ID" value="LOC100636272"/>
</dbReference>
<dbReference type="GO" id="GO:0008654">
    <property type="term" value="P:phospholipid biosynthetic process"/>
    <property type="evidence" value="ECO:0007669"/>
    <property type="project" value="UniProtKB-KW"/>
</dbReference>
<keyword evidence="9 15" id="KW-0472">Membrane</keyword>
<keyword evidence="4" id="KW-0444">Lipid biosynthesis</keyword>
<keyword evidence="5" id="KW-0808">Transferase</keyword>
<dbReference type="SMART" id="SM00563">
    <property type="entry name" value="PlsC"/>
    <property type="match status" value="1"/>
</dbReference>
<evidence type="ECO:0000256" key="2">
    <source>
        <dbReference type="ARBA" id="ARBA00005189"/>
    </source>
</evidence>
<comment type="similarity">
    <text evidence="3">Belongs to the 1-acyl-sn-glycerol-3-phosphate acyltransferase family.</text>
</comment>
<dbReference type="GO" id="GO:0005783">
    <property type="term" value="C:endoplasmic reticulum"/>
    <property type="evidence" value="ECO:0007669"/>
    <property type="project" value="TreeGrafter"/>
</dbReference>
<dbReference type="KEGG" id="aqu:100636272"/>
<dbReference type="OrthoDB" id="10051137at2759"/>
<dbReference type="InterPro" id="IPR002123">
    <property type="entry name" value="Plipid/glycerol_acylTrfase"/>
</dbReference>
<evidence type="ECO:0000256" key="5">
    <source>
        <dbReference type="ARBA" id="ARBA00022679"/>
    </source>
</evidence>
<feature type="domain" description="Phospholipid/glycerol acyltransferase" evidence="16">
    <location>
        <begin position="240"/>
        <end position="351"/>
    </location>
</feature>
<keyword evidence="10" id="KW-0594">Phospholipid biosynthesis</keyword>
<evidence type="ECO:0000256" key="8">
    <source>
        <dbReference type="ARBA" id="ARBA00023098"/>
    </source>
</evidence>
<keyword evidence="12" id="KW-0012">Acyltransferase</keyword>
<sequence>MLPPPDPSSLLNDIEEYAFLILRFMFSFWSLLISYNMISAFTNLCLFRRIYIGLLRRMYRLFGFKAKRSVVKNKTVRFQDDIIDNGGVGSTLTRRRSNKSFKGEFQIGDIVDYVHDGIEVIIEDEVTKCFSTEDVEEWNLMSRTRFKENLGLKMELLLILSVIFRFTIFLLIRLPIGIASLLWLIITMVVLSIIRFLFPHSRTVKQIERYCVMVCSRLIAAAFSAVVNIQHAENRAKLGSVCVANHTTPVDIIMLAVDNCFTLVGQRHGGIMGVVQVACSLAQEHIWFERKIASDRRMVASRLKEFLSNPMNNPILIFPEGTCINNTSVFMFKKGCFELGATIFPVVIKYHREFADPYWNSQEQSMVTYLAMLMTSWAIVCDIDYLNPTTLKEGETAIEFANRVKADICRRGGLVDLPWDGMIKRPAGTESYLNKLIEEERRTYLEELLDKEDNESDDDEGGLVMRANRDRERQ</sequence>
<evidence type="ECO:0000256" key="12">
    <source>
        <dbReference type="ARBA" id="ARBA00023315"/>
    </source>
</evidence>
<dbReference type="STRING" id="400682.A0A1X7VKQ5"/>
<keyword evidence="7 15" id="KW-1133">Transmembrane helix</keyword>
<organism evidence="17">
    <name type="scientific">Amphimedon queenslandica</name>
    <name type="common">Sponge</name>
    <dbReference type="NCBI Taxonomy" id="400682"/>
    <lineage>
        <taxon>Eukaryota</taxon>
        <taxon>Metazoa</taxon>
        <taxon>Porifera</taxon>
        <taxon>Demospongiae</taxon>
        <taxon>Heteroscleromorpha</taxon>
        <taxon>Haplosclerida</taxon>
        <taxon>Niphatidae</taxon>
        <taxon>Amphimedon</taxon>
    </lineage>
</organism>
<feature type="transmembrane region" description="Helical" evidence="15">
    <location>
        <begin position="210"/>
        <end position="229"/>
    </location>
</feature>
<evidence type="ECO:0000256" key="15">
    <source>
        <dbReference type="SAM" id="Phobius"/>
    </source>
</evidence>
<dbReference type="PANTHER" id="PTHR23063">
    <property type="entry name" value="PHOSPHOLIPID ACYLTRANSFERASE"/>
    <property type="match status" value="1"/>
</dbReference>
<dbReference type="CDD" id="cd07991">
    <property type="entry name" value="LPLAT_LPCAT1-like"/>
    <property type="match status" value="1"/>
</dbReference>
<dbReference type="FunCoup" id="A0A1X7VKQ5">
    <property type="interactions" value="272"/>
</dbReference>
<proteinExistence type="inferred from homology"/>
<dbReference type="AlphaFoldDB" id="A0A1X7VKQ5"/>
<evidence type="ECO:0000256" key="11">
    <source>
        <dbReference type="ARBA" id="ARBA00023264"/>
    </source>
</evidence>
<dbReference type="Pfam" id="PF01553">
    <property type="entry name" value="Acyltransferase"/>
    <property type="match status" value="1"/>
</dbReference>
<feature type="region of interest" description="Disordered" evidence="14">
    <location>
        <begin position="447"/>
        <end position="474"/>
    </location>
</feature>
<evidence type="ECO:0000256" key="14">
    <source>
        <dbReference type="SAM" id="MobiDB-lite"/>
    </source>
</evidence>
<dbReference type="EnsemblMetazoa" id="Aqu2.1.40622_001">
    <property type="protein sequence ID" value="Aqu2.1.40622_001"/>
    <property type="gene ID" value="Aqu2.1.40622"/>
</dbReference>
<evidence type="ECO:0000256" key="7">
    <source>
        <dbReference type="ARBA" id="ARBA00022989"/>
    </source>
</evidence>
<dbReference type="InParanoid" id="A0A1X7VKQ5"/>
<evidence type="ECO:0000313" key="17">
    <source>
        <dbReference type="EnsemblMetazoa" id="Aqu2.1.40622_001"/>
    </source>
</evidence>